<dbReference type="GO" id="GO:0030091">
    <property type="term" value="P:protein repair"/>
    <property type="evidence" value="ECO:0007669"/>
    <property type="project" value="UniProtKB-UniRule"/>
</dbReference>
<dbReference type="Gene3D" id="3.40.50.150">
    <property type="entry name" value="Vaccinia Virus protein VP39"/>
    <property type="match status" value="1"/>
</dbReference>
<proteinExistence type="inferred from homology"/>
<dbReference type="Pfam" id="PF01135">
    <property type="entry name" value="PCMT"/>
    <property type="match status" value="1"/>
</dbReference>
<dbReference type="PANTHER" id="PTHR11579:SF0">
    <property type="entry name" value="PROTEIN-L-ISOASPARTATE(D-ASPARTATE) O-METHYLTRANSFERASE"/>
    <property type="match status" value="1"/>
</dbReference>
<dbReference type="GO" id="GO:0004719">
    <property type="term" value="F:protein-L-isoaspartate (D-aspartate) O-methyltransferase activity"/>
    <property type="evidence" value="ECO:0007669"/>
    <property type="project" value="UniProtKB-UniRule"/>
</dbReference>
<keyword evidence="5 7" id="KW-0808">Transferase</keyword>
<dbReference type="FunFam" id="3.40.50.150:FF:000010">
    <property type="entry name" value="Protein-L-isoaspartate O-methyltransferase"/>
    <property type="match status" value="1"/>
</dbReference>
<name>B3QU10_CHLT3</name>
<protein>
    <recommendedName>
        <fullName evidence="7">Protein-L-isoaspartate O-methyltransferase</fullName>
        <ecNumber evidence="7">2.1.1.77</ecNumber>
    </recommendedName>
    <alternativeName>
        <fullName evidence="7">L-isoaspartyl protein carboxyl methyltransferase</fullName>
    </alternativeName>
    <alternativeName>
        <fullName evidence="7">Protein L-isoaspartyl methyltransferase</fullName>
    </alternativeName>
    <alternativeName>
        <fullName evidence="7">Protein-beta-aspartate methyltransferase</fullName>
        <shortName evidence="7">PIMT</shortName>
    </alternativeName>
</protein>
<evidence type="ECO:0000256" key="7">
    <source>
        <dbReference type="HAMAP-Rule" id="MF_00090"/>
    </source>
</evidence>
<evidence type="ECO:0000256" key="3">
    <source>
        <dbReference type="ARBA" id="ARBA00022490"/>
    </source>
</evidence>
<gene>
    <name evidence="7" type="primary">pcm</name>
    <name evidence="8" type="ordered locus">Ctha_0337</name>
</gene>
<dbReference type="AlphaFoldDB" id="B3QU10"/>
<comment type="function">
    <text evidence="7">Catalyzes the methyl esterification of L-isoaspartyl residues in peptides and proteins that result from spontaneous decomposition of normal L-aspartyl and L-asparaginyl residues. It plays a role in the repair and/or degradation of damaged proteins.</text>
</comment>
<keyword evidence="3 7" id="KW-0963">Cytoplasm</keyword>
<dbReference type="GO" id="GO:0005737">
    <property type="term" value="C:cytoplasm"/>
    <property type="evidence" value="ECO:0007669"/>
    <property type="project" value="UniProtKB-SubCell"/>
</dbReference>
<dbReference type="SUPFAM" id="SSF53335">
    <property type="entry name" value="S-adenosyl-L-methionine-dependent methyltransferases"/>
    <property type="match status" value="1"/>
</dbReference>
<keyword evidence="9" id="KW-1185">Reference proteome</keyword>
<dbReference type="HAMAP" id="MF_00090">
    <property type="entry name" value="PIMT"/>
    <property type="match status" value="1"/>
</dbReference>
<keyword evidence="6 7" id="KW-0949">S-adenosyl-L-methionine</keyword>
<evidence type="ECO:0000313" key="8">
    <source>
        <dbReference type="EMBL" id="ACF12808.1"/>
    </source>
</evidence>
<keyword evidence="4 7" id="KW-0489">Methyltransferase</keyword>
<comment type="similarity">
    <text evidence="2 7">Belongs to the methyltransferase superfamily. L-isoaspartyl/D-aspartyl protein methyltransferase family.</text>
</comment>
<feature type="active site" evidence="7">
    <location>
        <position position="52"/>
    </location>
</feature>
<evidence type="ECO:0000256" key="5">
    <source>
        <dbReference type="ARBA" id="ARBA00022679"/>
    </source>
</evidence>
<evidence type="ECO:0000256" key="6">
    <source>
        <dbReference type="ARBA" id="ARBA00022691"/>
    </source>
</evidence>
<evidence type="ECO:0000256" key="4">
    <source>
        <dbReference type="ARBA" id="ARBA00022603"/>
    </source>
</evidence>
<comment type="subcellular location">
    <subcellularLocation>
        <location evidence="1 7">Cytoplasm</location>
    </subcellularLocation>
</comment>
<dbReference type="CDD" id="cd02440">
    <property type="entry name" value="AdoMet_MTases"/>
    <property type="match status" value="1"/>
</dbReference>
<evidence type="ECO:0000313" key="9">
    <source>
        <dbReference type="Proteomes" id="UP000001208"/>
    </source>
</evidence>
<dbReference type="NCBIfam" id="NF001453">
    <property type="entry name" value="PRK00312.1"/>
    <property type="match status" value="1"/>
</dbReference>
<dbReference type="GO" id="GO:0032259">
    <property type="term" value="P:methylation"/>
    <property type="evidence" value="ECO:0007669"/>
    <property type="project" value="UniProtKB-KW"/>
</dbReference>
<organism evidence="8 9">
    <name type="scientific">Chloroherpeton thalassium (strain ATCC 35110 / GB-78)</name>
    <dbReference type="NCBI Taxonomy" id="517418"/>
    <lineage>
        <taxon>Bacteria</taxon>
        <taxon>Pseudomonadati</taxon>
        <taxon>Chlorobiota</taxon>
        <taxon>Chlorobiia</taxon>
        <taxon>Chlorobiales</taxon>
        <taxon>Chloroherpetonaceae</taxon>
        <taxon>Chloroherpeton</taxon>
    </lineage>
</organism>
<dbReference type="EC" id="2.1.1.77" evidence="7"/>
<dbReference type="InterPro" id="IPR000682">
    <property type="entry name" value="PCMT"/>
</dbReference>
<dbReference type="EMBL" id="CP001100">
    <property type="protein sequence ID" value="ACF12808.1"/>
    <property type="molecule type" value="Genomic_DNA"/>
</dbReference>
<accession>B3QU10</accession>
<dbReference type="NCBIfam" id="TIGR00080">
    <property type="entry name" value="pimt"/>
    <property type="match status" value="1"/>
</dbReference>
<dbReference type="eggNOG" id="COG2518">
    <property type="taxonomic scope" value="Bacteria"/>
</dbReference>
<sequence length="204" mass="23264">MVETLRVDYGISDERVLQAFLKVKRHLFVDTMFWDSAYEDSPFPIGSNQTISQPYTVAYMTSIITKHYQTGKILEIGTGSGFQAAILCELGYRVCTVERIDLLYQKAKRIFEQLRLRIALRYGDGTLGWSEMAPFDAIIVTAGAPSVPHSLLEQLNEDGRLIIPVGDTERQRMMIYHRQGDTIYETKTNTFAFVPLIGREGWNK</sequence>
<evidence type="ECO:0000256" key="1">
    <source>
        <dbReference type="ARBA" id="ARBA00004496"/>
    </source>
</evidence>
<dbReference type="KEGG" id="cts:Ctha_0337"/>
<dbReference type="PROSITE" id="PS01279">
    <property type="entry name" value="PCMT"/>
    <property type="match status" value="1"/>
</dbReference>
<dbReference type="PANTHER" id="PTHR11579">
    <property type="entry name" value="PROTEIN-L-ISOASPARTATE O-METHYLTRANSFERASE"/>
    <property type="match status" value="1"/>
</dbReference>
<comment type="catalytic activity">
    <reaction evidence="7">
        <text>[protein]-L-isoaspartate + S-adenosyl-L-methionine = [protein]-L-isoaspartate alpha-methyl ester + S-adenosyl-L-homocysteine</text>
        <dbReference type="Rhea" id="RHEA:12705"/>
        <dbReference type="Rhea" id="RHEA-COMP:12143"/>
        <dbReference type="Rhea" id="RHEA-COMP:12144"/>
        <dbReference type="ChEBI" id="CHEBI:57856"/>
        <dbReference type="ChEBI" id="CHEBI:59789"/>
        <dbReference type="ChEBI" id="CHEBI:90596"/>
        <dbReference type="ChEBI" id="CHEBI:90598"/>
        <dbReference type="EC" id="2.1.1.77"/>
    </reaction>
</comment>
<evidence type="ECO:0000256" key="2">
    <source>
        <dbReference type="ARBA" id="ARBA00005369"/>
    </source>
</evidence>
<reference evidence="8 9" key="1">
    <citation type="submission" date="2008-06" db="EMBL/GenBank/DDBJ databases">
        <title>Complete sequence of Chloroherpeton thalassium ATCC 35110.</title>
        <authorList>
            <consortium name="US DOE Joint Genome Institute"/>
            <person name="Lucas S."/>
            <person name="Copeland A."/>
            <person name="Lapidus A."/>
            <person name="Glavina del Rio T."/>
            <person name="Dalin E."/>
            <person name="Tice H."/>
            <person name="Bruce D."/>
            <person name="Goodwin L."/>
            <person name="Pitluck S."/>
            <person name="Schmutz J."/>
            <person name="Larimer F."/>
            <person name="Land M."/>
            <person name="Hauser L."/>
            <person name="Kyrpides N."/>
            <person name="Mikhailova N."/>
            <person name="Liu Z."/>
            <person name="Li T."/>
            <person name="Zhao F."/>
            <person name="Overmann J."/>
            <person name="Bryant D.A."/>
            <person name="Richardson P."/>
        </authorList>
    </citation>
    <scope>NUCLEOTIDE SEQUENCE [LARGE SCALE GENOMIC DNA]</scope>
    <source>
        <strain evidence="9">ATCC 35110 / GB-78</strain>
    </source>
</reference>
<dbReference type="InterPro" id="IPR029063">
    <property type="entry name" value="SAM-dependent_MTases_sf"/>
</dbReference>
<dbReference type="HOGENOM" id="CLU_055432_2_0_10"/>
<dbReference type="Proteomes" id="UP000001208">
    <property type="component" value="Chromosome"/>
</dbReference>
<dbReference type="STRING" id="517418.Ctha_0337"/>